<dbReference type="Pfam" id="PF01402">
    <property type="entry name" value="RHH_1"/>
    <property type="match status" value="1"/>
</dbReference>
<gene>
    <name evidence="2" type="ORF">Cvel_32690</name>
</gene>
<dbReference type="GO" id="GO:0006355">
    <property type="term" value="P:regulation of DNA-templated transcription"/>
    <property type="evidence" value="ECO:0007669"/>
    <property type="project" value="InterPro"/>
</dbReference>
<dbReference type="InterPro" id="IPR010985">
    <property type="entry name" value="Ribbon_hlx_hlx"/>
</dbReference>
<organism evidence="2">
    <name type="scientific">Chromera velia CCMP2878</name>
    <dbReference type="NCBI Taxonomy" id="1169474"/>
    <lineage>
        <taxon>Eukaryota</taxon>
        <taxon>Sar</taxon>
        <taxon>Alveolata</taxon>
        <taxon>Colpodellida</taxon>
        <taxon>Chromeraceae</taxon>
        <taxon>Chromera</taxon>
    </lineage>
</organism>
<accession>A0A0G4HWI1</accession>
<evidence type="ECO:0000313" key="2">
    <source>
        <dbReference type="EMBL" id="CEM48833.1"/>
    </source>
</evidence>
<evidence type="ECO:0000259" key="1">
    <source>
        <dbReference type="Pfam" id="PF01402"/>
    </source>
</evidence>
<name>A0A0G4HWI1_9ALVE</name>
<feature type="domain" description="Ribbon-helix-helix protein CopG" evidence="1">
    <location>
        <begin position="5"/>
        <end position="43"/>
    </location>
</feature>
<proteinExistence type="predicted"/>
<dbReference type="Gene3D" id="1.10.1220.10">
    <property type="entry name" value="Met repressor-like"/>
    <property type="match status" value="1"/>
</dbReference>
<dbReference type="VEuPathDB" id="CryptoDB:Cvel_32690"/>
<dbReference type="SUPFAM" id="SSF47598">
    <property type="entry name" value="Ribbon-helix-helix"/>
    <property type="match status" value="1"/>
</dbReference>
<protein>
    <recommendedName>
        <fullName evidence="1">Ribbon-helix-helix protein CopG domain-containing protein</fullName>
    </recommendedName>
</protein>
<dbReference type="EMBL" id="CDMZ01004160">
    <property type="protein sequence ID" value="CEM48833.1"/>
    <property type="molecule type" value="Genomic_DNA"/>
</dbReference>
<dbReference type="InterPro" id="IPR013321">
    <property type="entry name" value="Arc_rbn_hlx_hlx"/>
</dbReference>
<dbReference type="CDD" id="cd22233">
    <property type="entry name" value="RHH_CopAso-like"/>
    <property type="match status" value="1"/>
</dbReference>
<reference evidence="2" key="1">
    <citation type="submission" date="2014-11" db="EMBL/GenBank/DDBJ databases">
        <authorList>
            <person name="Otto D Thomas"/>
            <person name="Naeem Raeece"/>
        </authorList>
    </citation>
    <scope>NUCLEOTIDE SEQUENCE</scope>
</reference>
<dbReference type="InterPro" id="IPR002145">
    <property type="entry name" value="CopG"/>
</dbReference>
<sequence>MASATSVKLDDDMKGRVQHLATARKRTSHWIMREAIAQYVEREEKREAFRSETLEAWETFQDTGLHATAEEVDRWLASWGTDDELPVPECHRTIEDLPEAFREWLIDFGDSGYIVRYRLDSDAVTILAIRHQKEAGYS</sequence>
<dbReference type="AlphaFoldDB" id="A0A0G4HWI1"/>